<name>A0AAJ0BJF6_9PEZI</name>
<dbReference type="EMBL" id="MU839828">
    <property type="protein sequence ID" value="KAK1759077.1"/>
    <property type="molecule type" value="Genomic_DNA"/>
</dbReference>
<evidence type="ECO:0008006" key="4">
    <source>
        <dbReference type="Google" id="ProtNLM"/>
    </source>
</evidence>
<dbReference type="Proteomes" id="UP001239445">
    <property type="component" value="Unassembled WGS sequence"/>
</dbReference>
<dbReference type="PANTHER" id="PTHR35569:SF1">
    <property type="entry name" value="CYANAMIDE HYDRATASE DDI2-RELATED"/>
    <property type="match status" value="1"/>
</dbReference>
<evidence type="ECO:0000256" key="1">
    <source>
        <dbReference type="SAM" id="SignalP"/>
    </source>
</evidence>
<proteinExistence type="predicted"/>
<keyword evidence="1" id="KW-0732">Signal</keyword>
<protein>
    <recommendedName>
        <fullName evidence="4">HD domain-containing protein</fullName>
    </recommendedName>
</protein>
<dbReference type="AlphaFoldDB" id="A0AAJ0BJF6"/>
<sequence>MFLILLSLFVYIFGPTCAAPPPPLPRRTIANVSVLDTPLVRAAEAYMRDRSNNDLYAHVMRSWLFGTLILSHNTTLASMVDPEVQAVSLLLHDLGFDRTPGSKIVSADRRFEVDGAIAARAFIRDHESGRRWDERRVQLVWDSIALHTEPKYALYKEPDVQTVSNGVFLDFLGPQNGVTPEEYAAVVKEFPRDGLRKSVTETFTWLCSTKPISTYDTFMQPFGERFVANYSAVGFRAIDLVLGLPS</sequence>
<gene>
    <name evidence="2" type="ORF">QBC47DRAFT_436604</name>
</gene>
<evidence type="ECO:0000313" key="2">
    <source>
        <dbReference type="EMBL" id="KAK1759077.1"/>
    </source>
</evidence>
<dbReference type="SUPFAM" id="SSF109604">
    <property type="entry name" value="HD-domain/PDEase-like"/>
    <property type="match status" value="1"/>
</dbReference>
<reference evidence="2" key="1">
    <citation type="submission" date="2023-06" db="EMBL/GenBank/DDBJ databases">
        <title>Genome-scale phylogeny and comparative genomics of the fungal order Sordariales.</title>
        <authorList>
            <consortium name="Lawrence Berkeley National Laboratory"/>
            <person name="Hensen N."/>
            <person name="Bonometti L."/>
            <person name="Westerberg I."/>
            <person name="Brannstrom I.O."/>
            <person name="Guillou S."/>
            <person name="Cros-Aarteil S."/>
            <person name="Calhoun S."/>
            <person name="Haridas S."/>
            <person name="Kuo A."/>
            <person name="Mondo S."/>
            <person name="Pangilinan J."/>
            <person name="Riley R."/>
            <person name="Labutti K."/>
            <person name="Andreopoulos B."/>
            <person name="Lipzen A."/>
            <person name="Chen C."/>
            <person name="Yanf M."/>
            <person name="Daum C."/>
            <person name="Ng V."/>
            <person name="Clum A."/>
            <person name="Steindorff A."/>
            <person name="Ohm R."/>
            <person name="Martin F."/>
            <person name="Silar P."/>
            <person name="Natvig D."/>
            <person name="Lalanne C."/>
            <person name="Gautier V."/>
            <person name="Ament-Velasquez S.L."/>
            <person name="Kruys A."/>
            <person name="Hutchinson M.I."/>
            <person name="Powell A.J."/>
            <person name="Barry K."/>
            <person name="Miller A.N."/>
            <person name="Grigoriev I.V."/>
            <person name="Debuchy R."/>
            <person name="Gladieux P."/>
            <person name="Thoren M.H."/>
            <person name="Johannesson H."/>
        </authorList>
    </citation>
    <scope>NUCLEOTIDE SEQUENCE</scope>
    <source>
        <strain evidence="2">PSN4</strain>
    </source>
</reference>
<comment type="caution">
    <text evidence="2">The sequence shown here is derived from an EMBL/GenBank/DDBJ whole genome shotgun (WGS) entry which is preliminary data.</text>
</comment>
<organism evidence="2 3">
    <name type="scientific">Echria macrotheca</name>
    <dbReference type="NCBI Taxonomy" id="438768"/>
    <lineage>
        <taxon>Eukaryota</taxon>
        <taxon>Fungi</taxon>
        <taxon>Dikarya</taxon>
        <taxon>Ascomycota</taxon>
        <taxon>Pezizomycotina</taxon>
        <taxon>Sordariomycetes</taxon>
        <taxon>Sordariomycetidae</taxon>
        <taxon>Sordariales</taxon>
        <taxon>Schizotheciaceae</taxon>
        <taxon>Echria</taxon>
    </lineage>
</organism>
<feature type="signal peptide" evidence="1">
    <location>
        <begin position="1"/>
        <end position="18"/>
    </location>
</feature>
<feature type="chain" id="PRO_5042473081" description="HD domain-containing protein" evidence="1">
    <location>
        <begin position="19"/>
        <end position="246"/>
    </location>
</feature>
<keyword evidence="3" id="KW-1185">Reference proteome</keyword>
<evidence type="ECO:0000313" key="3">
    <source>
        <dbReference type="Proteomes" id="UP001239445"/>
    </source>
</evidence>
<dbReference type="PANTHER" id="PTHR35569">
    <property type="entry name" value="CYANAMIDE HYDRATASE DDI2-RELATED"/>
    <property type="match status" value="1"/>
</dbReference>
<accession>A0AAJ0BJF6</accession>